<evidence type="ECO:0000313" key="1">
    <source>
        <dbReference type="EMBL" id="KRY03899.1"/>
    </source>
</evidence>
<reference evidence="1 2" key="1">
    <citation type="submission" date="2015-01" db="EMBL/GenBank/DDBJ databases">
        <title>Evolution of Trichinella species and genotypes.</title>
        <authorList>
            <person name="Korhonen P.K."/>
            <person name="Edoardo P."/>
            <person name="Giuseppe L.R."/>
            <person name="Gasser R.B."/>
        </authorList>
    </citation>
    <scope>NUCLEOTIDE SEQUENCE [LARGE SCALE GENOMIC DNA]</scope>
    <source>
        <strain evidence="1">ISS3</strain>
    </source>
</reference>
<proteinExistence type="predicted"/>
<comment type="caution">
    <text evidence="1">The sequence shown here is derived from an EMBL/GenBank/DDBJ whole genome shotgun (WGS) entry which is preliminary data.</text>
</comment>
<organism evidence="1 2">
    <name type="scientific">Trichinella spiralis</name>
    <name type="common">Trichina worm</name>
    <dbReference type="NCBI Taxonomy" id="6334"/>
    <lineage>
        <taxon>Eukaryota</taxon>
        <taxon>Metazoa</taxon>
        <taxon>Ecdysozoa</taxon>
        <taxon>Nematoda</taxon>
        <taxon>Enoplea</taxon>
        <taxon>Dorylaimia</taxon>
        <taxon>Trichinellida</taxon>
        <taxon>Trichinellidae</taxon>
        <taxon>Trichinella</taxon>
    </lineage>
</organism>
<name>A0A0V0YUU5_TRISP</name>
<accession>A0A0V0YUU5</accession>
<dbReference type="EMBL" id="JYDH01004750">
    <property type="protein sequence ID" value="KRY03899.1"/>
    <property type="molecule type" value="Genomic_DNA"/>
</dbReference>
<gene>
    <name evidence="1" type="ORF">T01_7088</name>
</gene>
<sequence length="55" mass="5937">MENLVQMGFLFLEVEVDLMVNGLHLLQKPRTLDCSGVELSEPGMALGGIFNASDG</sequence>
<dbReference type="Proteomes" id="UP000054776">
    <property type="component" value="Unassembled WGS sequence"/>
</dbReference>
<protein>
    <submittedName>
        <fullName evidence="1">Uncharacterized protein</fullName>
    </submittedName>
</protein>
<dbReference type="AlphaFoldDB" id="A0A0V0YUU5"/>
<feature type="non-terminal residue" evidence="1">
    <location>
        <position position="55"/>
    </location>
</feature>
<keyword evidence="2" id="KW-1185">Reference proteome</keyword>
<evidence type="ECO:0000313" key="2">
    <source>
        <dbReference type="Proteomes" id="UP000054776"/>
    </source>
</evidence>
<dbReference type="InParanoid" id="A0A0V0YUU5"/>